<feature type="non-terminal residue" evidence="2">
    <location>
        <position position="82"/>
    </location>
</feature>
<reference evidence="2" key="1">
    <citation type="journal article" date="2010" name="Nature">
        <title>The sequence and de novo assembly of the giant panda genome.</title>
        <authorList>
            <person name="Li R."/>
            <person name="Fan W."/>
            <person name="Tian G."/>
            <person name="Zhu H."/>
            <person name="He L."/>
            <person name="Cai J."/>
            <person name="Huang Q."/>
            <person name="Cai Q."/>
            <person name="Li B."/>
            <person name="Bai Y."/>
            <person name="Zhang Z."/>
            <person name="Zhang Y."/>
            <person name="Wang W."/>
            <person name="Li J."/>
            <person name="Wei F."/>
            <person name="Li H."/>
            <person name="Jian M."/>
            <person name="Li J."/>
            <person name="Zhang Z."/>
            <person name="Nielsen R."/>
            <person name="Li D."/>
            <person name="Gu W."/>
            <person name="Yang Z."/>
            <person name="Xuan Z."/>
            <person name="Ryder O.A."/>
            <person name="Leung F.C."/>
            <person name="Zhou Y."/>
            <person name="Cao J."/>
            <person name="Sun X."/>
            <person name="Fu Y."/>
            <person name="Fang X."/>
            <person name="Guo X."/>
            <person name="Wang B."/>
            <person name="Hou R."/>
            <person name="Shen F."/>
            <person name="Mu B."/>
            <person name="Ni P."/>
            <person name="Lin R."/>
            <person name="Qian W."/>
            <person name="Wang G."/>
            <person name="Yu C."/>
            <person name="Nie W."/>
            <person name="Wang J."/>
            <person name="Wu Z."/>
            <person name="Liang H."/>
            <person name="Min J."/>
            <person name="Wu Q."/>
            <person name="Cheng S."/>
            <person name="Ruan J."/>
            <person name="Wang M."/>
            <person name="Shi Z."/>
            <person name="Wen M."/>
            <person name="Liu B."/>
            <person name="Ren X."/>
            <person name="Zheng H."/>
            <person name="Dong D."/>
            <person name="Cook K."/>
            <person name="Shan G."/>
            <person name="Zhang H."/>
            <person name="Kosiol C."/>
            <person name="Xie X."/>
            <person name="Lu Z."/>
            <person name="Zheng H."/>
            <person name="Li Y."/>
            <person name="Steiner C.C."/>
            <person name="Lam T.T."/>
            <person name="Lin S."/>
            <person name="Zhang Q."/>
            <person name="Li G."/>
            <person name="Tian J."/>
            <person name="Gong T."/>
            <person name="Liu H."/>
            <person name="Zhang D."/>
            <person name="Fang L."/>
            <person name="Ye C."/>
            <person name="Zhang J."/>
            <person name="Hu W."/>
            <person name="Xu A."/>
            <person name="Ren Y."/>
            <person name="Zhang G."/>
            <person name="Bruford M.W."/>
            <person name="Li Q."/>
            <person name="Ma L."/>
            <person name="Guo Y."/>
            <person name="An N."/>
            <person name="Hu Y."/>
            <person name="Zheng Y."/>
            <person name="Shi Y."/>
            <person name="Li Z."/>
            <person name="Liu Q."/>
            <person name="Chen Y."/>
            <person name="Zhao J."/>
            <person name="Qu N."/>
            <person name="Zhao S."/>
            <person name="Tian F."/>
            <person name="Wang X."/>
            <person name="Wang H."/>
            <person name="Xu L."/>
            <person name="Liu X."/>
            <person name="Vinar T."/>
            <person name="Wang Y."/>
            <person name="Lam T.W."/>
            <person name="Yiu S.M."/>
            <person name="Liu S."/>
            <person name="Zhang H."/>
            <person name="Li D."/>
            <person name="Huang Y."/>
            <person name="Wang X."/>
            <person name="Yang G."/>
            <person name="Jiang Z."/>
            <person name="Wang J."/>
            <person name="Qin N."/>
            <person name="Li L."/>
            <person name="Li J."/>
            <person name="Bolund L."/>
            <person name="Kristiansen K."/>
            <person name="Wong G.K."/>
            <person name="Olson M."/>
            <person name="Zhang X."/>
            <person name="Li S."/>
            <person name="Yang H."/>
            <person name="Wang J."/>
            <person name="Wang J."/>
        </authorList>
    </citation>
    <scope>NUCLEOTIDE SEQUENCE [LARGE SCALE GENOMIC DNA]</scope>
</reference>
<evidence type="ECO:0000313" key="2">
    <source>
        <dbReference type="EMBL" id="EFB23132.1"/>
    </source>
</evidence>
<evidence type="ECO:0000256" key="1">
    <source>
        <dbReference type="SAM" id="Coils"/>
    </source>
</evidence>
<accession>D2I8T1</accession>
<feature type="coiled-coil region" evidence="1">
    <location>
        <begin position="13"/>
        <end position="54"/>
    </location>
</feature>
<dbReference type="EMBL" id="GL204512">
    <property type="protein sequence ID" value="EFB23132.1"/>
    <property type="molecule type" value="Genomic_DNA"/>
</dbReference>
<proteinExistence type="predicted"/>
<sequence>SKCLQLDEKNQVLSQKLLSMKEIQKKCEKLEKNKKKLEQQVANLKSHVEANMAEYSRTEQYKQDLDETAWLDMAEKLREVNL</sequence>
<name>D2I8T1_AILME</name>
<dbReference type="AlphaFoldDB" id="D2I8T1"/>
<dbReference type="InParanoid" id="D2I8T1"/>
<protein>
    <submittedName>
        <fullName evidence="2">Uncharacterized protein</fullName>
    </submittedName>
</protein>
<organism evidence="2">
    <name type="scientific">Ailuropoda melanoleuca</name>
    <name type="common">Giant panda</name>
    <dbReference type="NCBI Taxonomy" id="9646"/>
    <lineage>
        <taxon>Eukaryota</taxon>
        <taxon>Metazoa</taxon>
        <taxon>Chordata</taxon>
        <taxon>Craniata</taxon>
        <taxon>Vertebrata</taxon>
        <taxon>Euteleostomi</taxon>
        <taxon>Mammalia</taxon>
        <taxon>Eutheria</taxon>
        <taxon>Laurasiatheria</taxon>
        <taxon>Carnivora</taxon>
        <taxon>Caniformia</taxon>
        <taxon>Ursidae</taxon>
        <taxon>Ailuropoda</taxon>
    </lineage>
</organism>
<gene>
    <name evidence="2" type="ORF">PANDA_022531</name>
</gene>
<keyword evidence="1" id="KW-0175">Coiled coil</keyword>
<feature type="non-terminal residue" evidence="2">
    <location>
        <position position="1"/>
    </location>
</feature>